<evidence type="ECO:0000313" key="7">
    <source>
        <dbReference type="EMBL" id="GAF68765.1"/>
    </source>
</evidence>
<reference evidence="7" key="1">
    <citation type="journal article" date="2014" name="Front. Microbiol.">
        <title>High frequency of phylogenetically diverse reductive dehalogenase-homologous genes in deep subseafloor sedimentary metagenomes.</title>
        <authorList>
            <person name="Kawai M."/>
            <person name="Futagami T."/>
            <person name="Toyoda A."/>
            <person name="Takaki Y."/>
            <person name="Nishi S."/>
            <person name="Hori S."/>
            <person name="Arai W."/>
            <person name="Tsubouchi T."/>
            <person name="Morono Y."/>
            <person name="Uchiyama I."/>
            <person name="Ito T."/>
            <person name="Fujiyama A."/>
            <person name="Inagaki F."/>
            <person name="Takami H."/>
        </authorList>
    </citation>
    <scope>NUCLEOTIDE SEQUENCE</scope>
    <source>
        <strain evidence="7">Expedition CK06-06</strain>
    </source>
</reference>
<keyword evidence="2" id="KW-1003">Cell membrane</keyword>
<keyword evidence="3" id="KW-0812">Transmembrane</keyword>
<dbReference type="GO" id="GO:0005886">
    <property type="term" value="C:plasma membrane"/>
    <property type="evidence" value="ECO:0007669"/>
    <property type="project" value="UniProtKB-SubCell"/>
</dbReference>
<dbReference type="AlphaFoldDB" id="X0SY76"/>
<name>X0SY76_9ZZZZ</name>
<evidence type="ECO:0000256" key="4">
    <source>
        <dbReference type="ARBA" id="ARBA00022989"/>
    </source>
</evidence>
<organism evidence="7">
    <name type="scientific">marine sediment metagenome</name>
    <dbReference type="NCBI Taxonomy" id="412755"/>
    <lineage>
        <taxon>unclassified sequences</taxon>
        <taxon>metagenomes</taxon>
        <taxon>ecological metagenomes</taxon>
    </lineage>
</organism>
<dbReference type="Pfam" id="PF02743">
    <property type="entry name" value="dCache_1"/>
    <property type="match status" value="1"/>
</dbReference>
<evidence type="ECO:0000256" key="1">
    <source>
        <dbReference type="ARBA" id="ARBA00004651"/>
    </source>
</evidence>
<evidence type="ECO:0000256" key="2">
    <source>
        <dbReference type="ARBA" id="ARBA00022475"/>
    </source>
</evidence>
<evidence type="ECO:0000256" key="5">
    <source>
        <dbReference type="ARBA" id="ARBA00023136"/>
    </source>
</evidence>
<evidence type="ECO:0000256" key="3">
    <source>
        <dbReference type="ARBA" id="ARBA00022692"/>
    </source>
</evidence>
<accession>X0SY76</accession>
<feature type="domain" description="Cache" evidence="6">
    <location>
        <begin position="21"/>
        <end position="248"/>
    </location>
</feature>
<protein>
    <recommendedName>
        <fullName evidence="6">Cache domain-containing protein</fullName>
    </recommendedName>
</protein>
<comment type="subcellular location">
    <subcellularLocation>
        <location evidence="1">Cell membrane</location>
        <topology evidence="1">Multi-pass membrane protein</topology>
    </subcellularLocation>
</comment>
<dbReference type="Gene3D" id="3.30.450.20">
    <property type="entry name" value="PAS domain"/>
    <property type="match status" value="1"/>
</dbReference>
<evidence type="ECO:0000259" key="6">
    <source>
        <dbReference type="Pfam" id="PF02743"/>
    </source>
</evidence>
<feature type="non-terminal residue" evidence="7">
    <location>
        <position position="339"/>
    </location>
</feature>
<keyword evidence="5" id="KW-0472">Membrane</keyword>
<comment type="caution">
    <text evidence="7">The sequence shown here is derived from an EMBL/GenBank/DDBJ whole genome shotgun (WGS) entry which is preliminary data.</text>
</comment>
<sequence length="339" mass="40249">MSYGEAIYEETFKTLDRVRETKKQQLFDYLKRMRRNADDIKSDKIMCEFFHIKNKYYQLQKLKAPSVNLSNVIEDLKKNINERYLRNYLSFYDILFVDKDGDIFYTIRKQADYHKSIFKGELAKTALSQQLKKYPHQRFVDYQYYAVSDEPSAFFVEPIFKEGQFAGWFVLQCAINKINNMFTQWEGLGATGEVFLVNKQQYMLTDSRFVGDSTILKQHLSRKNIESKFREKVGRKIVVDYRGFRALTSFEVCQIANSEWLLVAKIDEDEIITEYYKRKRNELRQQLLKRFQQQGHRYCGPMNADRTIVTVDLDEFRKVCNRELIATFGVSSCKGRIQA</sequence>
<dbReference type="InterPro" id="IPR033479">
    <property type="entry name" value="dCache_1"/>
</dbReference>
<keyword evidence="4" id="KW-1133">Transmembrane helix</keyword>
<proteinExistence type="predicted"/>
<gene>
    <name evidence="7" type="ORF">S01H1_12532</name>
</gene>
<dbReference type="EMBL" id="BARS01006439">
    <property type="protein sequence ID" value="GAF68765.1"/>
    <property type="molecule type" value="Genomic_DNA"/>
</dbReference>